<gene>
    <name evidence="1" type="ORF">HDF22_002071</name>
</gene>
<dbReference type="GO" id="GO:0006508">
    <property type="term" value="P:proteolysis"/>
    <property type="evidence" value="ECO:0007669"/>
    <property type="project" value="UniProtKB-KW"/>
</dbReference>
<keyword evidence="1" id="KW-0645">Protease</keyword>
<keyword evidence="1" id="KW-0378">Hydrolase</keyword>
<comment type="caution">
    <text evidence="1">The sequence shown here is derived from an EMBL/GenBank/DDBJ whole genome shotgun (WGS) entry which is preliminary data.</text>
</comment>
<organism evidence="1 2">
    <name type="scientific">Mucilaginibacter lappiensis</name>
    <dbReference type="NCBI Taxonomy" id="354630"/>
    <lineage>
        <taxon>Bacteria</taxon>
        <taxon>Pseudomonadati</taxon>
        <taxon>Bacteroidota</taxon>
        <taxon>Sphingobacteriia</taxon>
        <taxon>Sphingobacteriales</taxon>
        <taxon>Sphingobacteriaceae</taxon>
        <taxon>Mucilaginibacter</taxon>
    </lineage>
</organism>
<dbReference type="AlphaFoldDB" id="A0A841JH51"/>
<dbReference type="GO" id="GO:0008233">
    <property type="term" value="F:peptidase activity"/>
    <property type="evidence" value="ECO:0007669"/>
    <property type="project" value="UniProtKB-KW"/>
</dbReference>
<name>A0A841JH51_9SPHI</name>
<dbReference type="RefSeq" id="WP_183587274.1">
    <property type="nucleotide sequence ID" value="NZ_JACHCA010000005.1"/>
</dbReference>
<evidence type="ECO:0000313" key="1">
    <source>
        <dbReference type="EMBL" id="MBB6127958.1"/>
    </source>
</evidence>
<accession>A0A841JH51</accession>
<evidence type="ECO:0000313" key="2">
    <source>
        <dbReference type="Proteomes" id="UP000548326"/>
    </source>
</evidence>
<reference evidence="1 2" key="1">
    <citation type="submission" date="2020-08" db="EMBL/GenBank/DDBJ databases">
        <title>Genomic Encyclopedia of Type Strains, Phase IV (KMG-V): Genome sequencing to study the core and pangenomes of soil and plant-associated prokaryotes.</title>
        <authorList>
            <person name="Whitman W."/>
        </authorList>
    </citation>
    <scope>NUCLEOTIDE SEQUENCE [LARGE SCALE GENOMIC DNA]</scope>
    <source>
        <strain evidence="1 2">MP601</strain>
    </source>
</reference>
<sequence>MKNFKLTLIMLLGIMGFVKTSIAQIQPNGLYLSFNDYRQHKLSYANNGKGNKIVIHDFLQQKNITVTTDGTKQVFAKNSIYGYRHNSHDYRLLGNKGYQIIDTVGFYIYSSDVLSQEGKGLKPVKTDFFSTKGDGEIMPLTQDNIAKAFVKNHKFRYLVQAEFKSDRDMDEYDNGVKEYKIKELYIDSNK</sequence>
<dbReference type="Proteomes" id="UP000548326">
    <property type="component" value="Unassembled WGS sequence"/>
</dbReference>
<protein>
    <submittedName>
        <fullName evidence="1">Transglutaminase-like putative cysteine protease</fullName>
    </submittedName>
</protein>
<dbReference type="EMBL" id="JACHCA010000005">
    <property type="protein sequence ID" value="MBB6127958.1"/>
    <property type="molecule type" value="Genomic_DNA"/>
</dbReference>
<proteinExistence type="predicted"/>